<feature type="domain" description="Fido" evidence="2">
    <location>
        <begin position="56"/>
        <end position="195"/>
    </location>
</feature>
<dbReference type="PROSITE" id="PS51459">
    <property type="entry name" value="FIDO"/>
    <property type="match status" value="1"/>
</dbReference>
<gene>
    <name evidence="3" type="ORF">AWW68_17920</name>
</gene>
<evidence type="ECO:0000259" key="2">
    <source>
        <dbReference type="PROSITE" id="PS51459"/>
    </source>
</evidence>
<dbReference type="Gene3D" id="1.10.3290.10">
    <property type="entry name" value="Fido-like domain"/>
    <property type="match status" value="1"/>
</dbReference>
<protein>
    <submittedName>
        <fullName evidence="3">Cell filamentation protein Fic</fullName>
    </submittedName>
</protein>
<comment type="caution">
    <text evidence="3">The sequence shown here is derived from an EMBL/GenBank/DDBJ whole genome shotgun (WGS) entry which is preliminary data.</text>
</comment>
<dbReference type="InterPro" id="IPR003812">
    <property type="entry name" value="Fido"/>
</dbReference>
<dbReference type="Proteomes" id="UP000075606">
    <property type="component" value="Unassembled WGS sequence"/>
</dbReference>
<reference evidence="3 4" key="1">
    <citation type="submission" date="2016-01" db="EMBL/GenBank/DDBJ databases">
        <title>Genome sequencing of Roseivirga spongicola UST030701-084.</title>
        <authorList>
            <person name="Selvaratnam C."/>
            <person name="Thevarajoo S."/>
            <person name="Goh K.M."/>
            <person name="Ee R."/>
            <person name="Chan K.-G."/>
            <person name="Chong C.S."/>
        </authorList>
    </citation>
    <scope>NUCLEOTIDE SEQUENCE [LARGE SCALE GENOMIC DNA]</scope>
    <source>
        <strain evidence="3 4">UST030701-084</strain>
    </source>
</reference>
<proteinExistence type="predicted"/>
<dbReference type="AlphaFoldDB" id="A0A150WZN7"/>
<dbReference type="InterPro" id="IPR036597">
    <property type="entry name" value="Fido-like_dom_sf"/>
</dbReference>
<dbReference type="OrthoDB" id="9813719at2"/>
<dbReference type="NCBIfam" id="TIGR02613">
    <property type="entry name" value="mob_myst_B"/>
    <property type="match status" value="1"/>
</dbReference>
<evidence type="ECO:0000313" key="4">
    <source>
        <dbReference type="Proteomes" id="UP000075606"/>
    </source>
</evidence>
<name>A0A150WZN7_9BACT</name>
<evidence type="ECO:0000256" key="1">
    <source>
        <dbReference type="PIRSR" id="PIRSR640198-1"/>
    </source>
</evidence>
<dbReference type="InterPro" id="IPR040198">
    <property type="entry name" value="Fido_containing"/>
</dbReference>
<dbReference type="PANTHER" id="PTHR13504">
    <property type="entry name" value="FIDO DOMAIN-CONTAINING PROTEIN DDB_G0283145"/>
    <property type="match status" value="1"/>
</dbReference>
<dbReference type="Pfam" id="PF02661">
    <property type="entry name" value="Fic"/>
    <property type="match status" value="1"/>
</dbReference>
<sequence length="195" mass="23052">MIFEEPDGATPLDPDEAVGLKLSHISTREELNRWEQENINQAYSWCERRRNKKNVVSEEFLTTLHKQMFGKVWQWAGDFRRSEKSIGIDWVQVPIELRQLINDMNYWIEHETFPSDEIAVRFHHRLVWIHLFPNGNGRHARLATDRLLMDVFGLEPFTWGSTNIDNQGNVRSQYIQALRQADNHDYSGLVEFVRT</sequence>
<feature type="active site" evidence="1">
    <location>
        <position position="130"/>
    </location>
</feature>
<evidence type="ECO:0000313" key="3">
    <source>
        <dbReference type="EMBL" id="KYG71934.1"/>
    </source>
</evidence>
<dbReference type="EMBL" id="LRPC01000031">
    <property type="protein sequence ID" value="KYG71934.1"/>
    <property type="molecule type" value="Genomic_DNA"/>
</dbReference>
<keyword evidence="4" id="KW-1185">Reference proteome</keyword>
<dbReference type="STRING" id="333140.AWW68_17920"/>
<organism evidence="3 4">
    <name type="scientific">Roseivirga spongicola</name>
    <dbReference type="NCBI Taxonomy" id="333140"/>
    <lineage>
        <taxon>Bacteria</taxon>
        <taxon>Pseudomonadati</taxon>
        <taxon>Bacteroidota</taxon>
        <taxon>Cytophagia</taxon>
        <taxon>Cytophagales</taxon>
        <taxon>Roseivirgaceae</taxon>
        <taxon>Roseivirga</taxon>
    </lineage>
</organism>
<dbReference type="PANTHER" id="PTHR13504:SF39">
    <property type="entry name" value="CELL FILAMENTATION PROTEIN"/>
    <property type="match status" value="1"/>
</dbReference>
<accession>A0A150WZN7</accession>
<dbReference type="SUPFAM" id="SSF140931">
    <property type="entry name" value="Fic-like"/>
    <property type="match status" value="1"/>
</dbReference>
<dbReference type="InterPro" id="IPR013436">
    <property type="entry name" value="Mobile_mystery_prot_B"/>
</dbReference>